<dbReference type="InterPro" id="IPR035897">
    <property type="entry name" value="Toll_tir_struct_dom_sf"/>
</dbReference>
<dbReference type="SUPFAM" id="SSF52200">
    <property type="entry name" value="Toll/Interleukin receptor TIR domain"/>
    <property type="match status" value="1"/>
</dbReference>
<feature type="transmembrane region" description="Helical" evidence="2">
    <location>
        <begin position="556"/>
        <end position="580"/>
    </location>
</feature>
<accession>A0A9D2TFM3</accession>
<evidence type="ECO:0000256" key="2">
    <source>
        <dbReference type="SAM" id="Phobius"/>
    </source>
</evidence>
<proteinExistence type="predicted"/>
<feature type="repeat" description="TPR" evidence="1">
    <location>
        <begin position="308"/>
        <end position="341"/>
    </location>
</feature>
<feature type="transmembrane region" description="Helical" evidence="2">
    <location>
        <begin position="513"/>
        <end position="536"/>
    </location>
</feature>
<evidence type="ECO:0000313" key="4">
    <source>
        <dbReference type="EMBL" id="HJC67033.1"/>
    </source>
</evidence>
<comment type="caution">
    <text evidence="4">The sequence shown here is derived from an EMBL/GenBank/DDBJ whole genome shotgun (WGS) entry which is preliminary data.</text>
</comment>
<keyword evidence="2" id="KW-0472">Membrane</keyword>
<evidence type="ECO:0000256" key="1">
    <source>
        <dbReference type="PROSITE-ProRule" id="PRU00339"/>
    </source>
</evidence>
<reference evidence="4" key="1">
    <citation type="journal article" date="2021" name="PeerJ">
        <title>Extensive microbial diversity within the chicken gut microbiome revealed by metagenomics and culture.</title>
        <authorList>
            <person name="Gilroy R."/>
            <person name="Ravi A."/>
            <person name="Getino M."/>
            <person name="Pursley I."/>
            <person name="Horton D.L."/>
            <person name="Alikhan N.F."/>
            <person name="Baker D."/>
            <person name="Gharbi K."/>
            <person name="Hall N."/>
            <person name="Watson M."/>
            <person name="Adriaenssens E.M."/>
            <person name="Foster-Nyarko E."/>
            <person name="Jarju S."/>
            <person name="Secka A."/>
            <person name="Antonio M."/>
            <person name="Oren A."/>
            <person name="Chaudhuri R.R."/>
            <person name="La Ragione R."/>
            <person name="Hildebrand F."/>
            <person name="Pallen M.J."/>
        </authorList>
    </citation>
    <scope>NUCLEOTIDE SEQUENCE</scope>
    <source>
        <strain evidence="4">CHK198-12963</strain>
    </source>
</reference>
<name>A0A9D2TFM3_9FIRM</name>
<evidence type="ECO:0000259" key="3">
    <source>
        <dbReference type="Pfam" id="PF13676"/>
    </source>
</evidence>
<keyword evidence="2" id="KW-0812">Transmembrane</keyword>
<feature type="domain" description="TIR" evidence="3">
    <location>
        <begin position="156"/>
        <end position="283"/>
    </location>
</feature>
<reference evidence="4" key="2">
    <citation type="submission" date="2021-04" db="EMBL/GenBank/DDBJ databases">
        <authorList>
            <person name="Gilroy R."/>
        </authorList>
    </citation>
    <scope>NUCLEOTIDE SEQUENCE</scope>
    <source>
        <strain evidence="4">CHK198-12963</strain>
    </source>
</reference>
<dbReference type="EMBL" id="DWWB01000055">
    <property type="protein sequence ID" value="HJC67033.1"/>
    <property type="molecule type" value="Genomic_DNA"/>
</dbReference>
<keyword evidence="1" id="KW-0802">TPR repeat</keyword>
<dbReference type="InterPro" id="IPR019734">
    <property type="entry name" value="TPR_rpt"/>
</dbReference>
<dbReference type="Proteomes" id="UP000823863">
    <property type="component" value="Unassembled WGS sequence"/>
</dbReference>
<feature type="transmembrane region" description="Helical" evidence="2">
    <location>
        <begin position="614"/>
        <end position="635"/>
    </location>
</feature>
<dbReference type="SMART" id="SM00028">
    <property type="entry name" value="TPR"/>
    <property type="match status" value="3"/>
</dbReference>
<organism evidence="4 5">
    <name type="scientific">Candidatus Enterocloster excrementigallinarum</name>
    <dbReference type="NCBI Taxonomy" id="2838558"/>
    <lineage>
        <taxon>Bacteria</taxon>
        <taxon>Bacillati</taxon>
        <taxon>Bacillota</taxon>
        <taxon>Clostridia</taxon>
        <taxon>Lachnospirales</taxon>
        <taxon>Lachnospiraceae</taxon>
        <taxon>Enterocloster</taxon>
    </lineage>
</organism>
<dbReference type="PROSITE" id="PS50005">
    <property type="entry name" value="TPR"/>
    <property type="match status" value="2"/>
</dbReference>
<keyword evidence="2" id="KW-1133">Transmembrane helix</keyword>
<dbReference type="SUPFAM" id="SSF48452">
    <property type="entry name" value="TPR-like"/>
    <property type="match status" value="1"/>
</dbReference>
<dbReference type="GO" id="GO:0007165">
    <property type="term" value="P:signal transduction"/>
    <property type="evidence" value="ECO:0007669"/>
    <property type="project" value="InterPro"/>
</dbReference>
<dbReference type="InterPro" id="IPR000157">
    <property type="entry name" value="TIR_dom"/>
</dbReference>
<gene>
    <name evidence="4" type="ORF">H9931_10030</name>
</gene>
<dbReference type="Gene3D" id="3.40.50.10140">
    <property type="entry name" value="Toll/interleukin-1 receptor homology (TIR) domain"/>
    <property type="match status" value="1"/>
</dbReference>
<dbReference type="AlphaFoldDB" id="A0A9D2TFM3"/>
<evidence type="ECO:0000313" key="5">
    <source>
        <dbReference type="Proteomes" id="UP000823863"/>
    </source>
</evidence>
<sequence>MPAVIRCKACGAPLEFAPGEKVCICKYCQSPNTLVIPDNVEISNKANELRNRCEFDRAIRYYEDLIEQDPRDAEGYFGLTLCKYGIEYVQDPYSGKRIPTCRRLQMIPMAQDEDYKKAIRYADDEVRQVYEEECVKIDKILARARILAANGEKFDVFISYKESEEDGSRTEASVIAQDLYERLTSQGYRVFFSRKTLEDMAGLEYEPVIYSALHSAKVLLLLGTKPEQFRAVWVKNEWSRYLARMNGEPDCRLIPLYKDMSPEELPDEVKNFQAIDMNHIGFEQDITDAVGRLVRKRKASGDGEAISLENIRRMGYTEAEKGDFSKAKQLFDQALLHAPKDWESYLGKVLCTAEKHTVEELLNCVPPVDFRSNGDYKMAKRFAPEQQRKEMEQWDRQMSVRLEHYGKQLCDEGEKWLSAGEFSEAVGSFKKALKYTPDSYRAKKGCYLGRHQYRSLEDMAKTEELPGENKDFQQAMEVASPDERKELEQVITRIKENIRQHQNRDIAVSWRKVLVLPAAFTLGYVIYCIIPIPSQWLITTLLDAVSDSSGSSNPMVLLITIVAILAHVAVFWGLPLWIVWKSSPTIYEKGTKIRIFDGSWKEARKKRINLPGSGFRMLIHIFVSIAMLAVCYLNAVSALEKIFG</sequence>
<feature type="repeat" description="TPR" evidence="1">
    <location>
        <begin position="406"/>
        <end position="439"/>
    </location>
</feature>
<dbReference type="Pfam" id="PF13676">
    <property type="entry name" value="TIR_2"/>
    <property type="match status" value="1"/>
</dbReference>
<dbReference type="InterPro" id="IPR011990">
    <property type="entry name" value="TPR-like_helical_dom_sf"/>
</dbReference>
<dbReference type="Gene3D" id="1.25.40.10">
    <property type="entry name" value="Tetratricopeptide repeat domain"/>
    <property type="match status" value="2"/>
</dbReference>
<protein>
    <submittedName>
        <fullName evidence="4">TIR domain-containing protein</fullName>
    </submittedName>
</protein>